<feature type="compositionally biased region" description="Low complexity" evidence="2">
    <location>
        <begin position="27"/>
        <end position="41"/>
    </location>
</feature>
<feature type="region of interest" description="Disordered" evidence="2">
    <location>
        <begin position="453"/>
        <end position="500"/>
    </location>
</feature>
<feature type="compositionally biased region" description="Polar residues" evidence="2">
    <location>
        <begin position="745"/>
        <end position="769"/>
    </location>
</feature>
<evidence type="ECO:0000256" key="2">
    <source>
        <dbReference type="SAM" id="MobiDB-lite"/>
    </source>
</evidence>
<feature type="compositionally biased region" description="Polar residues" evidence="2">
    <location>
        <begin position="383"/>
        <end position="402"/>
    </location>
</feature>
<feature type="compositionally biased region" description="Basic and acidic residues" evidence="2">
    <location>
        <begin position="931"/>
        <end position="944"/>
    </location>
</feature>
<dbReference type="Pfam" id="PF10650">
    <property type="entry name" value="zf-C3H1"/>
    <property type="match status" value="1"/>
</dbReference>
<evidence type="ECO:0000259" key="3">
    <source>
        <dbReference type="Pfam" id="PF10650"/>
    </source>
</evidence>
<reference evidence="4 5" key="1">
    <citation type="journal article" date="2024" name="IMA Fungus">
        <title>IMA Genome - F19 : A genome assembly and annotation guide to empower mycologists, including annotated draft genome sequences of Ceratocystis pirilliformis, Diaporthe australafricana, Fusarium ophioides, Paecilomyces lecythidis, and Sporothrix stenoceras.</title>
        <authorList>
            <person name="Aylward J."/>
            <person name="Wilson A.M."/>
            <person name="Visagie C.M."/>
            <person name="Spraker J."/>
            <person name="Barnes I."/>
            <person name="Buitendag C."/>
            <person name="Ceriani C."/>
            <person name="Del Mar Angel L."/>
            <person name="du Plessis D."/>
            <person name="Fuchs T."/>
            <person name="Gasser K."/>
            <person name="Kramer D."/>
            <person name="Li W."/>
            <person name="Munsamy K."/>
            <person name="Piso A."/>
            <person name="Price J.L."/>
            <person name="Sonnekus B."/>
            <person name="Thomas C."/>
            <person name="van der Nest A."/>
            <person name="van Dijk A."/>
            <person name="van Heerden A."/>
            <person name="van Vuuren N."/>
            <person name="Yilmaz N."/>
            <person name="Duong T.A."/>
            <person name="van der Merwe N.A."/>
            <person name="Wingfield M.J."/>
            <person name="Wingfield B.D."/>
        </authorList>
    </citation>
    <scope>NUCLEOTIDE SEQUENCE [LARGE SCALE GENOMIC DNA]</scope>
    <source>
        <strain evidence="4 5">CMW 18167</strain>
    </source>
</reference>
<feature type="compositionally biased region" description="Acidic residues" evidence="2">
    <location>
        <begin position="984"/>
        <end position="996"/>
    </location>
</feature>
<feature type="compositionally biased region" description="Basic and acidic residues" evidence="2">
    <location>
        <begin position="232"/>
        <end position="242"/>
    </location>
</feature>
<feature type="compositionally biased region" description="Low complexity" evidence="2">
    <location>
        <begin position="530"/>
        <end position="539"/>
    </location>
</feature>
<feature type="compositionally biased region" description="Polar residues" evidence="2">
    <location>
        <begin position="910"/>
        <end position="930"/>
    </location>
</feature>
<feature type="compositionally biased region" description="Basic and acidic residues" evidence="2">
    <location>
        <begin position="711"/>
        <end position="737"/>
    </location>
</feature>
<keyword evidence="5" id="KW-1185">Reference proteome</keyword>
<feature type="region of interest" description="Disordered" evidence="2">
    <location>
        <begin position="1"/>
        <end position="57"/>
    </location>
</feature>
<feature type="compositionally biased region" description="Polar residues" evidence="2">
    <location>
        <begin position="262"/>
        <end position="274"/>
    </location>
</feature>
<dbReference type="PANTHER" id="PTHR21563:SF3">
    <property type="entry name" value="ZINC FINGER C3H1 DOMAIN-CONTAINING PROTEIN"/>
    <property type="match status" value="1"/>
</dbReference>
<feature type="coiled-coil region" evidence="1">
    <location>
        <begin position="840"/>
        <end position="874"/>
    </location>
</feature>
<evidence type="ECO:0000313" key="5">
    <source>
        <dbReference type="Proteomes" id="UP001583193"/>
    </source>
</evidence>
<organism evidence="4 5">
    <name type="scientific">Paecilomyces lecythidis</name>
    <dbReference type="NCBI Taxonomy" id="3004212"/>
    <lineage>
        <taxon>Eukaryota</taxon>
        <taxon>Fungi</taxon>
        <taxon>Dikarya</taxon>
        <taxon>Ascomycota</taxon>
        <taxon>Pezizomycotina</taxon>
        <taxon>Eurotiomycetes</taxon>
        <taxon>Eurotiomycetidae</taxon>
        <taxon>Eurotiales</taxon>
        <taxon>Thermoascaceae</taxon>
        <taxon>Paecilomyces</taxon>
    </lineage>
</organism>
<feature type="region of interest" description="Disordered" evidence="2">
    <location>
        <begin position="886"/>
        <end position="1141"/>
    </location>
</feature>
<accession>A0ABR3XSB1</accession>
<feature type="compositionally biased region" description="Polar residues" evidence="2">
    <location>
        <begin position="143"/>
        <end position="159"/>
    </location>
</feature>
<feature type="compositionally biased region" description="Pro residues" evidence="2">
    <location>
        <begin position="1115"/>
        <end position="1124"/>
    </location>
</feature>
<gene>
    <name evidence="4" type="ORF">Plec18167_004176</name>
</gene>
<evidence type="ECO:0000256" key="1">
    <source>
        <dbReference type="SAM" id="Coils"/>
    </source>
</evidence>
<feature type="compositionally biased region" description="Polar residues" evidence="2">
    <location>
        <begin position="695"/>
        <end position="707"/>
    </location>
</feature>
<feature type="compositionally biased region" description="Basic and acidic residues" evidence="2">
    <location>
        <begin position="1058"/>
        <end position="1072"/>
    </location>
</feature>
<dbReference type="PANTHER" id="PTHR21563">
    <property type="entry name" value="ZINC FINGER C3H1 DOMAIN-CONTAINING PROTEIN"/>
    <property type="match status" value="1"/>
</dbReference>
<name>A0ABR3XSB1_9EURO</name>
<feature type="region of interest" description="Disordered" evidence="2">
    <location>
        <begin position="512"/>
        <end position="769"/>
    </location>
</feature>
<feature type="compositionally biased region" description="Acidic residues" evidence="2">
    <location>
        <begin position="646"/>
        <end position="659"/>
    </location>
</feature>
<sequence>MSNYPPTPSFGGAFSYTQQWPPPQFSTPPLSSLPSYPFPASTDIPGQSPVQTGPAVGNPSDLRNMTNFNVNTRIPGLGAHGTLPPPPPSFPYMNQYQTPQIPPPAFHTLPVPPMGLPSLPQTTAHINRLPSSSQVPTLSQLHPASNAFQNGGRATTNGFDTLDREEGELSDGDGRISSQSGHSAVQGFLSAQEHVKSTPSKSLATVRDSRQQNLSSDSSERMDYEPTNAPSSRDRSTRREESGSPYHPPVSISLDPTAQDFMPTSITGPTAASSNEISNNLSITKDANGQSSYSAGKSPAQMRVLAQGALLGLAPHNIRYNELVSEGINPTVLRRLYEEVGIKVPTAPGEQKPVKDVSKPSTPDVVPVQSGVEPTCVRDETAVSDTQNSAGFSESSRIQKSPSAAVGVLPGEQTTTSKDTKLPSAAVPPSTDRKPLERKEVIARMLAAKAGKLNTLAGSSKPPSEKDTTIPIAAVSKPPETPAQVATPSDTQVKEKNKAQTELARKRMEQLKKQGLIRSQRSHVDSTTPAVSQQQQSAVGVPHQPSQDVSTVSKIQHPLPNRPPEPESSVPARIPGLFMTGSEQSAQVEPPSAPNTNVEAAIPQTGNSQRKRPRASDFDGLGTPPKKPLAADSRVGCPEDRLVIDISDDEDLYGEDDGTDMTNANKSQHRVISETPTGLPSSAEFPPKKPGGQPHQRTAPSSTSQTPLKVGDQEELRLRDQQIQEMRKKIAELEERKRAKIAASRAQSPPDSNRAVSASLGSPPMSKSSAMHATIVNAVKERHDQPTVQASFVSSIGSQGSGSPALMRSPSVQSLASGDPTHLERMRAKFLRKKEIESGLPALDAELSKSEAKLAEYKREEERLRAEIAKGREGKRQLMEELESLGVETEGLSMEELQAAKAALERPERSTVSPEATASAGTSNVQNVDKTASKDASPHNEPPLHIDITSRTPIADEPVSVPQTSQEAIEMTMSAAVENSPKDADEEDGQLSEDDSSSSGSAMDESVDSPQPMSVEHAESDKAPSIPDLPEETGGSEPVEPETDAQRSPHALPQRPPTPHENETLHEVDQEKAASNLDGAQMTREPSIMSDDVYEPPEPEPEPNPESANTVYTPPFSPPPPGPVEPEGTTAVRSPSSQLKVGKELTEEVQKPIQSDESHIEVLQGGHGSQELEHHFVPYTSPLRYFTAYRYHPNFTEDVSDGFRSVTYSHNIDPMKIFCPYETSGGVCNDHSCEYQHFRDISLSDDKILVQMGSQREGRTPEEKDNYIAGLKQIINDMRRDKVKDFSTVAAEIAAYRRRFLQDPSRILSL</sequence>
<feature type="region of interest" description="Disordered" evidence="2">
    <location>
        <begin position="143"/>
        <end position="274"/>
    </location>
</feature>
<keyword evidence="1" id="KW-0175">Coiled coil</keyword>
<proteinExistence type="predicted"/>
<feature type="compositionally biased region" description="Polar residues" evidence="2">
    <location>
        <begin position="594"/>
        <end position="608"/>
    </location>
</feature>
<dbReference type="InterPro" id="IPR019607">
    <property type="entry name" value="Putative_zinc-finger_domain"/>
</dbReference>
<evidence type="ECO:0000313" key="4">
    <source>
        <dbReference type="EMBL" id="KAL1878881.1"/>
    </source>
</evidence>
<dbReference type="Proteomes" id="UP001583193">
    <property type="component" value="Unassembled WGS sequence"/>
</dbReference>
<dbReference type="InterPro" id="IPR039278">
    <property type="entry name" value="Red1"/>
</dbReference>
<feature type="region of interest" description="Disordered" evidence="2">
    <location>
        <begin position="346"/>
        <end position="369"/>
    </location>
</feature>
<feature type="region of interest" description="Disordered" evidence="2">
    <location>
        <begin position="382"/>
        <end position="435"/>
    </location>
</feature>
<feature type="domain" description="Putative zinc-finger" evidence="3">
    <location>
        <begin position="1218"/>
        <end position="1239"/>
    </location>
</feature>
<feature type="compositionally biased region" description="Acidic residues" evidence="2">
    <location>
        <begin position="1092"/>
        <end position="1103"/>
    </location>
</feature>
<comment type="caution">
    <text evidence="4">The sequence shown here is derived from an EMBL/GenBank/DDBJ whole genome shotgun (WGS) entry which is preliminary data.</text>
</comment>
<feature type="region of interest" description="Disordered" evidence="2">
    <location>
        <begin position="794"/>
        <end position="820"/>
    </location>
</feature>
<dbReference type="EMBL" id="JAVDPF010000011">
    <property type="protein sequence ID" value="KAL1878881.1"/>
    <property type="molecule type" value="Genomic_DNA"/>
</dbReference>
<protein>
    <recommendedName>
        <fullName evidence="3">Putative zinc-finger domain-containing protein</fullName>
    </recommendedName>
</protein>
<feature type="compositionally biased region" description="Polar residues" evidence="2">
    <location>
        <begin position="544"/>
        <end position="554"/>
    </location>
</feature>